<reference evidence="1 2" key="1">
    <citation type="submission" date="2023-09" db="EMBL/GenBank/DDBJ databases">
        <authorList>
            <person name="Wang M."/>
        </authorList>
    </citation>
    <scope>NUCLEOTIDE SEQUENCE [LARGE SCALE GENOMIC DNA]</scope>
    <source>
        <strain evidence="1">GT-2023</strain>
        <tissue evidence="1">Liver</tissue>
    </source>
</reference>
<keyword evidence="2" id="KW-1185">Reference proteome</keyword>
<protein>
    <submittedName>
        <fullName evidence="1">Uncharacterized protein</fullName>
    </submittedName>
</protein>
<dbReference type="EMBL" id="JAYMGO010000009">
    <property type="protein sequence ID" value="KAL1267555.1"/>
    <property type="molecule type" value="Genomic_DNA"/>
</dbReference>
<evidence type="ECO:0000313" key="2">
    <source>
        <dbReference type="Proteomes" id="UP001558613"/>
    </source>
</evidence>
<accession>A0ABR3MSE3</accession>
<sequence>MHHLSPVCNLAINIRPDASWQRVPSTHHSKASVSPAVPETVHVSVKMQMFDHTWQLSLFPLVHGASLLSEHTRLYPAPLQLVRIWGILVTEMSYVFLPGVSCPSRSHAAFPFSHSHFLSCQPGNVLASTKPRRQGKRFPCDRYNNSGKPLLFLFIIHLPLPGTKDGAASQMHKKTNQSCFCRA</sequence>
<organism evidence="1 2">
    <name type="scientific">Cirrhinus molitorella</name>
    <name type="common">mud carp</name>
    <dbReference type="NCBI Taxonomy" id="172907"/>
    <lineage>
        <taxon>Eukaryota</taxon>
        <taxon>Metazoa</taxon>
        <taxon>Chordata</taxon>
        <taxon>Craniata</taxon>
        <taxon>Vertebrata</taxon>
        <taxon>Euteleostomi</taxon>
        <taxon>Actinopterygii</taxon>
        <taxon>Neopterygii</taxon>
        <taxon>Teleostei</taxon>
        <taxon>Ostariophysi</taxon>
        <taxon>Cypriniformes</taxon>
        <taxon>Cyprinidae</taxon>
        <taxon>Labeoninae</taxon>
        <taxon>Labeonini</taxon>
        <taxon>Cirrhinus</taxon>
    </lineage>
</organism>
<evidence type="ECO:0000313" key="1">
    <source>
        <dbReference type="EMBL" id="KAL1267555.1"/>
    </source>
</evidence>
<name>A0ABR3MSE3_9TELE</name>
<comment type="caution">
    <text evidence="1">The sequence shown here is derived from an EMBL/GenBank/DDBJ whole genome shotgun (WGS) entry which is preliminary data.</text>
</comment>
<proteinExistence type="predicted"/>
<gene>
    <name evidence="1" type="ORF">QQF64_032918</name>
</gene>
<dbReference type="Proteomes" id="UP001558613">
    <property type="component" value="Unassembled WGS sequence"/>
</dbReference>